<dbReference type="GO" id="GO:0042594">
    <property type="term" value="P:response to starvation"/>
    <property type="evidence" value="ECO:0007669"/>
    <property type="project" value="TreeGrafter"/>
</dbReference>
<dbReference type="eggNOG" id="KOG2109">
    <property type="taxonomic scope" value="Eukaryota"/>
</dbReference>
<evidence type="ECO:0000313" key="4">
    <source>
        <dbReference type="Proteomes" id="UP000009131"/>
    </source>
</evidence>
<dbReference type="EMBL" id="BABT02000220">
    <property type="protein sequence ID" value="GAA99453.1"/>
    <property type="molecule type" value="Genomic_DNA"/>
</dbReference>
<feature type="compositionally biased region" description="Basic residues" evidence="1">
    <location>
        <begin position="1225"/>
        <end position="1237"/>
    </location>
</feature>
<dbReference type="PANTHER" id="PTHR13268:SF0">
    <property type="entry name" value="BCAS3 MICROTUBULE ASSOCIATED CELL MIGRATION FACTOR"/>
    <property type="match status" value="1"/>
</dbReference>
<dbReference type="InterPro" id="IPR048382">
    <property type="entry name" value="BCAS3_WD40"/>
</dbReference>
<feature type="compositionally biased region" description="Low complexity" evidence="1">
    <location>
        <begin position="1206"/>
        <end position="1224"/>
    </location>
</feature>
<feature type="region of interest" description="Disordered" evidence="1">
    <location>
        <begin position="220"/>
        <end position="241"/>
    </location>
</feature>
<keyword evidence="4" id="KW-1185">Reference proteome</keyword>
<dbReference type="InParanoid" id="G7E9Y4"/>
<dbReference type="AlphaFoldDB" id="G7E9Y4"/>
<dbReference type="STRING" id="764103.G7E9Y4"/>
<dbReference type="PANTHER" id="PTHR13268">
    <property type="entry name" value="BREAST CARCINOMA AMPLIFIED SEQUENCE 3"/>
    <property type="match status" value="1"/>
</dbReference>
<feature type="domain" description="BCAS3 WD40" evidence="2">
    <location>
        <begin position="601"/>
        <end position="739"/>
    </location>
</feature>
<organism evidence="3 4">
    <name type="scientific">Mixia osmundae (strain CBS 9802 / IAM 14324 / JCM 22182 / KY 12970)</name>
    <dbReference type="NCBI Taxonomy" id="764103"/>
    <lineage>
        <taxon>Eukaryota</taxon>
        <taxon>Fungi</taxon>
        <taxon>Dikarya</taxon>
        <taxon>Basidiomycota</taxon>
        <taxon>Pucciniomycotina</taxon>
        <taxon>Mixiomycetes</taxon>
        <taxon>Mixiales</taxon>
        <taxon>Mixiaceae</taxon>
        <taxon>Mixia</taxon>
    </lineage>
</organism>
<protein>
    <recommendedName>
        <fullName evidence="2">BCAS3 WD40 domain-containing protein</fullName>
    </recommendedName>
</protein>
<comment type="caution">
    <text evidence="3">The sequence shown here is derived from an EMBL/GenBank/DDBJ whole genome shotgun (WGS) entry which is preliminary data.</text>
</comment>
<dbReference type="GO" id="GO:0005737">
    <property type="term" value="C:cytoplasm"/>
    <property type="evidence" value="ECO:0007669"/>
    <property type="project" value="TreeGrafter"/>
</dbReference>
<sequence length="1237" mass="133084">MRPTLRSSSGGARYPYPKEVWTPSGGWWTRPANWKSNTALVGASMVFICYGIWQYSAAAEVGALLLQGWPVAWQADTDMTGQAQSANAVDPIDAMGKAVHFGQDGHQGRGEYGQWAALIARAALMIAYSRKDALYTAARMKRGRPLVPACLYDATGHSRKVDVDLQLYRQSSTVRAVAEATCLASACHTLSEATGAPSLSSPTLQIWTYPPHQSLNARNTAAGCTRQQSKMPSSSSDERPGMIITPELIRPRTNLQNLASTIQTWSSAVHSLPLRTSLRSSSGSGRQAGFSASLPPLDPPEHSDQLDPFAELERQSQDEGDKPIVPELPPSARVRWAKWHPLKRRRLLLVMQTSGLLQAWETSDLRRIRLAFSLDLKDLKLNTDGSDAIVVPFYSVDDPDALRMAIANRGMPAQLILYDSATSAQVASTSLPGKIVDMQVNHRYIALACERPMPSIHVFALDTLESLPRFPIMDVPSKPIFCLGLKRQLAYATTIALPRTAGSGIIGRTASGPFEQQESGPNRSLTQTALGVTGAQATQTARRLSEGVFNNVRATLNKWNAPEPLAGIPPASSSYSRSAPTTGASPAELATYQEDAAYDFGFVKVIDIERSQPGPEDERDKAAAPAVLSHFRPTHSALALLSLSPSGNMLLTASVQGRSFTIFELRQPSFSSSSPGKVWHRYTLNRGMTVANVTAASWSADARHVTLATTRGTLHMYAIQMLGGAPTPFTHASTMLINSEDMAPLSIVSSTVARMQRTQAAVDPTSTPTPPVAQSLIFTGYNEALLQDTEFAAHFSAITQRNPSSACFFVAFDPIHSLLQLYGMHYASPVTVGISSEVVAGARSGLTQMMRTHLPEGALALTASITPCAAWSLAPALGETAQLVADQPSESDRLARKTNWTAEAELETYSSSPLVLPKSIYLSHQFDFAVLHGSLALAELSKGIFAFQSRSIEVRQDVKVDGKVLSDAVPSPYGAPIRSAMHTVLDQDPTVFGSLSPSSLTPTFPNGARGRHGSWRDSAPTFSHIQVGLGRVRRELERAATTSTRRLSREGRTTSEISVSFEDDDAILAEEARDLPECNSAANDHVSTPITSMSDGNDVADDWAKWESDSPGREEKKEVAAATAPMERLSLEGEEDYDDFAIGLFDEQRSSLARPDWQGDEAKQAPPTIATDFTDVQLASATSPGASVPAKIIPGTLKPHGLDSLSNSPSGASPSSTGSSGSSKSARRNAKRAGRNV</sequence>
<feature type="region of interest" description="Disordered" evidence="1">
    <location>
        <begin position="1079"/>
        <end position="1098"/>
    </location>
</feature>
<reference evidence="3 4" key="2">
    <citation type="journal article" date="2012" name="Open Biol.">
        <title>Characteristics of nucleosomes and linker DNA regions on the genome of the basidiomycete Mixia osmundae revealed by mono- and dinucleosome mapping.</title>
        <authorList>
            <person name="Nishida H."/>
            <person name="Kondo S."/>
            <person name="Matsumoto T."/>
            <person name="Suzuki Y."/>
            <person name="Yoshikawa H."/>
            <person name="Taylor T.D."/>
            <person name="Sugiyama J."/>
        </authorList>
    </citation>
    <scope>NUCLEOTIDE SEQUENCE [LARGE SCALE GENOMIC DNA]</scope>
    <source>
        <strain evidence="4">CBS 9802 / IAM 14324 / JCM 22182 / KY 12970</strain>
    </source>
</reference>
<dbReference type="Pfam" id="PF21034">
    <property type="entry name" value="BCAS3_WD40"/>
    <property type="match status" value="1"/>
</dbReference>
<dbReference type="Proteomes" id="UP000009131">
    <property type="component" value="Unassembled WGS sequence"/>
</dbReference>
<dbReference type="SUPFAM" id="SSF50969">
    <property type="entry name" value="YVTN repeat-like/Quinoprotein amine dehydrogenase"/>
    <property type="match status" value="1"/>
</dbReference>
<feature type="compositionally biased region" description="Polar residues" evidence="1">
    <location>
        <begin position="1080"/>
        <end position="1095"/>
    </location>
</feature>
<reference evidence="3 4" key="1">
    <citation type="journal article" date="2011" name="J. Gen. Appl. Microbiol.">
        <title>Draft genome sequencing of the enigmatic basidiomycete Mixia osmundae.</title>
        <authorList>
            <person name="Nishida H."/>
            <person name="Nagatsuka Y."/>
            <person name="Sugiyama J."/>
        </authorList>
    </citation>
    <scope>NUCLEOTIDE SEQUENCE [LARGE SCALE GENOMIC DNA]</scope>
    <source>
        <strain evidence="4">CBS 9802 / IAM 14324 / JCM 22182 / KY 12970</strain>
    </source>
</reference>
<dbReference type="RefSeq" id="XP_014568684.1">
    <property type="nucleotide sequence ID" value="XM_014713198.1"/>
</dbReference>
<accession>G7E9Y4</accession>
<evidence type="ECO:0000259" key="2">
    <source>
        <dbReference type="Pfam" id="PF21034"/>
    </source>
</evidence>
<feature type="compositionally biased region" description="Low complexity" evidence="1">
    <location>
        <begin position="278"/>
        <end position="293"/>
    </location>
</feature>
<dbReference type="HOGENOM" id="CLU_267060_0_0_1"/>
<feature type="region of interest" description="Disordered" evidence="1">
    <location>
        <begin position="1175"/>
        <end position="1237"/>
    </location>
</feature>
<dbReference type="InterPro" id="IPR011044">
    <property type="entry name" value="Quino_amine_DH_bsu"/>
</dbReference>
<dbReference type="GO" id="GO:0006914">
    <property type="term" value="P:autophagy"/>
    <property type="evidence" value="ECO:0007669"/>
    <property type="project" value="InterPro"/>
</dbReference>
<evidence type="ECO:0000256" key="1">
    <source>
        <dbReference type="SAM" id="MobiDB-lite"/>
    </source>
</evidence>
<dbReference type="InterPro" id="IPR045142">
    <property type="entry name" value="BCAS3-like"/>
</dbReference>
<name>G7E9Y4_MIXOS</name>
<dbReference type="OrthoDB" id="2100988at2759"/>
<gene>
    <name evidence="3" type="primary">Mo06152</name>
    <name evidence="3" type="ORF">E5Q_06152</name>
</gene>
<proteinExistence type="predicted"/>
<feature type="region of interest" description="Disordered" evidence="1">
    <location>
        <begin position="278"/>
        <end position="305"/>
    </location>
</feature>
<evidence type="ECO:0000313" key="3">
    <source>
        <dbReference type="EMBL" id="GAA99453.1"/>
    </source>
</evidence>
<feature type="compositionally biased region" description="Polar residues" evidence="1">
    <location>
        <begin position="225"/>
        <end position="235"/>
    </location>
</feature>
<dbReference type="OMA" id="CLASACH"/>